<proteinExistence type="predicted"/>
<accession>A0ABD0YFI1</accession>
<comment type="caution">
    <text evidence="2">The sequence shown here is derived from an EMBL/GenBank/DDBJ whole genome shotgun (WGS) entry which is preliminary data.</text>
</comment>
<organism evidence="2 3">
    <name type="scientific">Ranatra chinensis</name>
    <dbReference type="NCBI Taxonomy" id="642074"/>
    <lineage>
        <taxon>Eukaryota</taxon>
        <taxon>Metazoa</taxon>
        <taxon>Ecdysozoa</taxon>
        <taxon>Arthropoda</taxon>
        <taxon>Hexapoda</taxon>
        <taxon>Insecta</taxon>
        <taxon>Pterygota</taxon>
        <taxon>Neoptera</taxon>
        <taxon>Paraneoptera</taxon>
        <taxon>Hemiptera</taxon>
        <taxon>Heteroptera</taxon>
        <taxon>Panheteroptera</taxon>
        <taxon>Nepomorpha</taxon>
        <taxon>Nepidae</taxon>
        <taxon>Ranatrinae</taxon>
        <taxon>Ranatra</taxon>
    </lineage>
</organism>
<feature type="compositionally biased region" description="Polar residues" evidence="1">
    <location>
        <begin position="1"/>
        <end position="20"/>
    </location>
</feature>
<dbReference type="Proteomes" id="UP001558652">
    <property type="component" value="Unassembled WGS sequence"/>
</dbReference>
<dbReference type="AlphaFoldDB" id="A0ABD0YFI1"/>
<name>A0ABD0YFI1_9HEMI</name>
<feature type="region of interest" description="Disordered" evidence="1">
    <location>
        <begin position="1"/>
        <end position="23"/>
    </location>
</feature>
<evidence type="ECO:0000313" key="2">
    <source>
        <dbReference type="EMBL" id="KAL1129864.1"/>
    </source>
</evidence>
<keyword evidence="3" id="KW-1185">Reference proteome</keyword>
<gene>
    <name evidence="2" type="ORF">AAG570_012808</name>
</gene>
<evidence type="ECO:0000256" key="1">
    <source>
        <dbReference type="SAM" id="MobiDB-lite"/>
    </source>
</evidence>
<feature type="compositionally biased region" description="Basic and acidic residues" evidence="1">
    <location>
        <begin position="200"/>
        <end position="218"/>
    </location>
</feature>
<sequence length="218" mass="23550">MASKRQNTFQKNKTQETTENGIGGRRCALSSTVVQSYGKMLMLAPQIKAVQNRRGEGIVVKCRRGFLRVVGILGPGRTVGWWGTEADGSGGVSAIRFDGQSDGRRLSGPLSGSTWPSLTRSTFLGGGGCGSEPAEFSPVVLRPTLPLLVVASPPFFFLSMLNPPCDTIYDHDRGKTKGRAIVLSAISLRWRAKSCLAPRRQSEKSVRPDARGENLSRS</sequence>
<dbReference type="EMBL" id="JBFDAA010000008">
    <property type="protein sequence ID" value="KAL1129864.1"/>
    <property type="molecule type" value="Genomic_DNA"/>
</dbReference>
<reference evidence="2 3" key="1">
    <citation type="submission" date="2024-07" db="EMBL/GenBank/DDBJ databases">
        <title>Chromosome-level genome assembly of the water stick insect Ranatra chinensis (Heteroptera: Nepidae).</title>
        <authorList>
            <person name="Liu X."/>
        </authorList>
    </citation>
    <scope>NUCLEOTIDE SEQUENCE [LARGE SCALE GENOMIC DNA]</scope>
    <source>
        <strain evidence="2">Cailab_2021Rc</strain>
        <tissue evidence="2">Muscle</tissue>
    </source>
</reference>
<evidence type="ECO:0000313" key="3">
    <source>
        <dbReference type="Proteomes" id="UP001558652"/>
    </source>
</evidence>
<feature type="region of interest" description="Disordered" evidence="1">
    <location>
        <begin position="199"/>
        <end position="218"/>
    </location>
</feature>
<protein>
    <submittedName>
        <fullName evidence="2">Uncharacterized protein</fullName>
    </submittedName>
</protein>